<dbReference type="AlphaFoldDB" id="A0A0E4GEW1"/>
<sequence length="244" mass="28690">MLRLVKNEGYDDYIKYPYYSKEDLEKRALEILCEYNYELLKIPQPIPIENIIENHYNLILDYQNLSLDGNILGLTTFETGYIKVYDKNAKKAYPLEVRSGTILIDNSIAEDQKQNGRYRFTCAHEVSHWDLHKNIYFNQNAYREEINAVKCLKRDVEKSFSNNKRKTPKEWLEWQADFLGASILMPLPTVKEYYKIQYKNIVSKIKRDDADYPFAINAVIKALADFFDVSEQAMSIRLKSLGLI</sequence>
<keyword evidence="3" id="KW-1185">Reference proteome</keyword>
<reference evidence="2 3" key="1">
    <citation type="submission" date="2015-03" db="EMBL/GenBank/DDBJ databases">
        <authorList>
            <person name="Murphy D."/>
        </authorList>
    </citation>
    <scope>NUCLEOTIDE SEQUENCE [LARGE SCALE GENOMIC DNA]</scope>
    <source>
        <strain evidence="2 3">OL-4</strain>
    </source>
</reference>
<dbReference type="STRING" id="690567.2357"/>
<dbReference type="RefSeq" id="WP_046499207.1">
    <property type="nucleotide sequence ID" value="NZ_CGIH01000039.1"/>
</dbReference>
<evidence type="ECO:0000313" key="2">
    <source>
        <dbReference type="EMBL" id="CFX97374.1"/>
    </source>
</evidence>
<dbReference type="InterPro" id="IPR010359">
    <property type="entry name" value="IrrE_HExxH"/>
</dbReference>
<feature type="domain" description="IrrE N-terminal-like" evidence="1">
    <location>
        <begin position="113"/>
        <end position="239"/>
    </location>
</feature>
<name>A0A0E4GEW1_9FIRM</name>
<evidence type="ECO:0000313" key="3">
    <source>
        <dbReference type="Proteomes" id="UP000045545"/>
    </source>
</evidence>
<dbReference type="Proteomes" id="UP000045545">
    <property type="component" value="Unassembled WGS sequence"/>
</dbReference>
<gene>
    <name evidence="2" type="ORF">2357</name>
</gene>
<organism evidence="2 3">
    <name type="scientific">Syntrophomonas zehnderi OL-4</name>
    <dbReference type="NCBI Taxonomy" id="690567"/>
    <lineage>
        <taxon>Bacteria</taxon>
        <taxon>Bacillati</taxon>
        <taxon>Bacillota</taxon>
        <taxon>Clostridia</taxon>
        <taxon>Eubacteriales</taxon>
        <taxon>Syntrophomonadaceae</taxon>
        <taxon>Syntrophomonas</taxon>
    </lineage>
</organism>
<dbReference type="Gene3D" id="1.10.10.2910">
    <property type="match status" value="1"/>
</dbReference>
<dbReference type="EMBL" id="CGIH01000039">
    <property type="protein sequence ID" value="CFX97374.1"/>
    <property type="molecule type" value="Genomic_DNA"/>
</dbReference>
<evidence type="ECO:0000259" key="1">
    <source>
        <dbReference type="Pfam" id="PF06114"/>
    </source>
</evidence>
<protein>
    <recommendedName>
        <fullName evidence="1">IrrE N-terminal-like domain-containing protein</fullName>
    </recommendedName>
</protein>
<accession>A0A0E4GEW1</accession>
<dbReference type="Pfam" id="PF06114">
    <property type="entry name" value="Peptidase_M78"/>
    <property type="match status" value="1"/>
</dbReference>
<proteinExistence type="predicted"/>